<comment type="similarity">
    <text evidence="2">Belongs to the nucleobase:cation symporter-2 (NCS2) (TC 2.A.40) family.</text>
</comment>
<feature type="transmembrane region" description="Helical" evidence="7">
    <location>
        <begin position="414"/>
        <end position="433"/>
    </location>
</feature>
<keyword evidence="4 7" id="KW-0812">Transmembrane</keyword>
<feature type="transmembrane region" description="Helical" evidence="7">
    <location>
        <begin position="383"/>
        <end position="402"/>
    </location>
</feature>
<feature type="transmembrane region" description="Helical" evidence="7">
    <location>
        <begin position="195"/>
        <end position="216"/>
    </location>
</feature>
<evidence type="ECO:0000313" key="8">
    <source>
        <dbReference type="EMBL" id="QNO56909.1"/>
    </source>
</evidence>
<sequence>MPKKPPELVYGVEDKPPLPTCLLLGLQHIFIITIVLVFPVVIVRSIGGTPEQAGFFVSMSMLASGVGTILQALKKKGIGSGYLCPSVCGPSYLPASLLAAQTGGLSLLFGMTAIAGSFEVLLSRIMHRLRALFPTEVTGLVVLMVGIAIIPLVIRNFMGIDATDTVTEIPELIVAFITLGTMVGLNVWSKGKRKLYSVLIGMILGYIAAFLLGVLHAPHIEVFRQAPLVAFPDPEYFGWSFDFFLLVPFLIAIICSSLKSVGDITTCQKINDVEWKRPDMKNIGGGILSDGLSAIVSGLVGGMGQSTSSSNVGLSIGTGATSRRIAFAAGGILITLALFPKLAAVFVIMPKPVMGAALIYAVSFMIVAGIQIIMSRMLDARRIFVVGIPLIFGLSVDALPELYENIHHPWLQPIFSSSLFLATVLVIILNLIFRMGIAQRKQLILEPGVDSSEKIFTFMEKQGSAWGARKEVIYRAISAMNEFFESVSTLGLTKGKIKADVSFDEFNLDIDLRYDGMLMEFPTLHPTETDLLRDEKATIKLSGFMITQYVDTVKSDLKDGLCRVQFHFDH</sequence>
<feature type="transmembrane region" description="Helical" evidence="7">
    <location>
        <begin position="22"/>
        <end position="43"/>
    </location>
</feature>
<feature type="transmembrane region" description="Helical" evidence="7">
    <location>
        <begin position="137"/>
        <end position="157"/>
    </location>
</feature>
<feature type="transmembrane region" description="Helical" evidence="7">
    <location>
        <begin position="169"/>
        <end position="188"/>
    </location>
</feature>
<feature type="transmembrane region" description="Helical" evidence="7">
    <location>
        <begin position="55"/>
        <end position="73"/>
    </location>
</feature>
<dbReference type="EMBL" id="MT631672">
    <property type="protein sequence ID" value="QNO56909.1"/>
    <property type="molecule type" value="Genomic_DNA"/>
</dbReference>
<keyword evidence="3" id="KW-0813">Transport</keyword>
<comment type="subcellular location">
    <subcellularLocation>
        <location evidence="1">Membrane</location>
        <topology evidence="1">Multi-pass membrane protein</topology>
    </subcellularLocation>
</comment>
<protein>
    <recommendedName>
        <fullName evidence="9">Xanthine permease</fullName>
    </recommendedName>
</protein>
<accession>A0A7G9Z9H5</accession>
<gene>
    <name evidence="8" type="ORF">AAPMNBCG_00009</name>
</gene>
<evidence type="ECO:0000256" key="7">
    <source>
        <dbReference type="SAM" id="Phobius"/>
    </source>
</evidence>
<evidence type="ECO:0000256" key="6">
    <source>
        <dbReference type="ARBA" id="ARBA00023136"/>
    </source>
</evidence>
<dbReference type="GO" id="GO:0042907">
    <property type="term" value="F:xanthine transmembrane transporter activity"/>
    <property type="evidence" value="ECO:0007669"/>
    <property type="project" value="TreeGrafter"/>
</dbReference>
<feature type="transmembrane region" description="Helical" evidence="7">
    <location>
        <begin position="236"/>
        <end position="255"/>
    </location>
</feature>
<feature type="transmembrane region" description="Helical" evidence="7">
    <location>
        <begin position="325"/>
        <end position="348"/>
    </location>
</feature>
<reference evidence="8" key="1">
    <citation type="submission" date="2020-06" db="EMBL/GenBank/DDBJ databases">
        <title>Unique genomic features of the anaerobic methanotrophic archaea.</title>
        <authorList>
            <person name="Chadwick G.L."/>
            <person name="Skennerton C.T."/>
            <person name="Laso-Perez R."/>
            <person name="Leu A.O."/>
            <person name="Speth D.R."/>
            <person name="Yu H."/>
            <person name="Morgan-Lang C."/>
            <person name="Hatzenpichler R."/>
            <person name="Goudeau D."/>
            <person name="Malmstrom R."/>
            <person name="Brazelton W.J."/>
            <person name="Woyke T."/>
            <person name="Hallam S.J."/>
            <person name="Tyson G.W."/>
            <person name="Wegener G."/>
            <person name="Boetius A."/>
            <person name="Orphan V."/>
        </authorList>
    </citation>
    <scope>NUCLEOTIDE SEQUENCE</scope>
</reference>
<dbReference type="InterPro" id="IPR006043">
    <property type="entry name" value="NCS2"/>
</dbReference>
<evidence type="ECO:0000256" key="2">
    <source>
        <dbReference type="ARBA" id="ARBA00008821"/>
    </source>
</evidence>
<feature type="transmembrane region" description="Helical" evidence="7">
    <location>
        <begin position="93"/>
        <end position="116"/>
    </location>
</feature>
<evidence type="ECO:0000256" key="3">
    <source>
        <dbReference type="ARBA" id="ARBA00022448"/>
    </source>
</evidence>
<dbReference type="PANTHER" id="PTHR42810">
    <property type="entry name" value="PURINE PERMEASE C1399.01C-RELATED"/>
    <property type="match status" value="1"/>
</dbReference>
<dbReference type="PANTHER" id="PTHR42810:SF2">
    <property type="entry name" value="PURINE PERMEASE C1399.01C-RELATED"/>
    <property type="match status" value="1"/>
</dbReference>
<dbReference type="Pfam" id="PF00860">
    <property type="entry name" value="Xan_ur_permease"/>
    <property type="match status" value="1"/>
</dbReference>
<dbReference type="GO" id="GO:0005886">
    <property type="term" value="C:plasma membrane"/>
    <property type="evidence" value="ECO:0007669"/>
    <property type="project" value="TreeGrafter"/>
</dbReference>
<evidence type="ECO:0008006" key="9">
    <source>
        <dbReference type="Google" id="ProtNLM"/>
    </source>
</evidence>
<name>A0A7G9Z9H5_9EURY</name>
<feature type="transmembrane region" description="Helical" evidence="7">
    <location>
        <begin position="354"/>
        <end position="374"/>
    </location>
</feature>
<proteinExistence type="inferred from homology"/>
<keyword evidence="5 7" id="KW-1133">Transmembrane helix</keyword>
<dbReference type="NCBIfam" id="NF037981">
    <property type="entry name" value="NCS2_1"/>
    <property type="match status" value="1"/>
</dbReference>
<dbReference type="AlphaFoldDB" id="A0A7G9Z9H5"/>
<evidence type="ECO:0000256" key="5">
    <source>
        <dbReference type="ARBA" id="ARBA00022989"/>
    </source>
</evidence>
<evidence type="ECO:0000256" key="4">
    <source>
        <dbReference type="ARBA" id="ARBA00022692"/>
    </source>
</evidence>
<keyword evidence="6 7" id="KW-0472">Membrane</keyword>
<evidence type="ECO:0000256" key="1">
    <source>
        <dbReference type="ARBA" id="ARBA00004141"/>
    </source>
</evidence>
<organism evidence="8">
    <name type="scientific">Candidatus Methanophaga sp. ANME-1 ERB7</name>
    <dbReference type="NCBI Taxonomy" id="2759913"/>
    <lineage>
        <taxon>Archaea</taxon>
        <taxon>Methanobacteriati</taxon>
        <taxon>Methanobacteriota</taxon>
        <taxon>Stenosarchaea group</taxon>
        <taxon>Methanomicrobia</taxon>
        <taxon>Candidatus Methanophagales</taxon>
        <taxon>Candidatus Methanophagaceae</taxon>
        <taxon>Candidatus Methanophaga</taxon>
    </lineage>
</organism>